<evidence type="ECO:0000313" key="2">
    <source>
        <dbReference type="Proteomes" id="UP000499080"/>
    </source>
</evidence>
<dbReference type="AlphaFoldDB" id="A0A4Y2B3U2"/>
<name>A0A4Y2B3U2_ARAVE</name>
<accession>A0A4Y2B3U2</accession>
<comment type="caution">
    <text evidence="1">The sequence shown here is derived from an EMBL/GenBank/DDBJ whole genome shotgun (WGS) entry which is preliminary data.</text>
</comment>
<gene>
    <name evidence="1" type="ORF">AVEN_55256_1</name>
</gene>
<dbReference type="Proteomes" id="UP000499080">
    <property type="component" value="Unassembled WGS sequence"/>
</dbReference>
<keyword evidence="2" id="KW-1185">Reference proteome</keyword>
<organism evidence="1 2">
    <name type="scientific">Araneus ventricosus</name>
    <name type="common">Orbweaver spider</name>
    <name type="synonym">Epeira ventricosa</name>
    <dbReference type="NCBI Taxonomy" id="182803"/>
    <lineage>
        <taxon>Eukaryota</taxon>
        <taxon>Metazoa</taxon>
        <taxon>Ecdysozoa</taxon>
        <taxon>Arthropoda</taxon>
        <taxon>Chelicerata</taxon>
        <taxon>Arachnida</taxon>
        <taxon>Araneae</taxon>
        <taxon>Araneomorphae</taxon>
        <taxon>Entelegynae</taxon>
        <taxon>Araneoidea</taxon>
        <taxon>Araneidae</taxon>
        <taxon>Araneus</taxon>
    </lineage>
</organism>
<sequence>MSCRTALANKVAVLSETPYGSHSIAK</sequence>
<protein>
    <submittedName>
        <fullName evidence="1">Uncharacterized protein</fullName>
    </submittedName>
</protein>
<reference evidence="1 2" key="1">
    <citation type="journal article" date="2019" name="Sci. Rep.">
        <title>Orb-weaving spider Araneus ventricosus genome elucidates the spidroin gene catalogue.</title>
        <authorList>
            <person name="Kono N."/>
            <person name="Nakamura H."/>
            <person name="Ohtoshi R."/>
            <person name="Moran D.A.P."/>
            <person name="Shinohara A."/>
            <person name="Yoshida Y."/>
            <person name="Fujiwara M."/>
            <person name="Mori M."/>
            <person name="Tomita M."/>
            <person name="Arakawa K."/>
        </authorList>
    </citation>
    <scope>NUCLEOTIDE SEQUENCE [LARGE SCALE GENOMIC DNA]</scope>
</reference>
<evidence type="ECO:0000313" key="1">
    <source>
        <dbReference type="EMBL" id="GBL86860.1"/>
    </source>
</evidence>
<proteinExistence type="predicted"/>
<feature type="non-terminal residue" evidence="1">
    <location>
        <position position="26"/>
    </location>
</feature>
<dbReference type="EMBL" id="BGPR01158546">
    <property type="protein sequence ID" value="GBL86860.1"/>
    <property type="molecule type" value="Genomic_DNA"/>
</dbReference>